<dbReference type="Proteomes" id="UP000673447">
    <property type="component" value="Unassembled WGS sequence"/>
</dbReference>
<evidence type="ECO:0008006" key="5">
    <source>
        <dbReference type="Google" id="ProtNLM"/>
    </source>
</evidence>
<reference evidence="3" key="2">
    <citation type="submission" date="2021-03" db="EMBL/GenBank/DDBJ databases">
        <authorList>
            <person name="Cao W."/>
        </authorList>
    </citation>
    <scope>NUCLEOTIDE SEQUENCE</scope>
    <source>
        <strain evidence="3">110414</strain>
    </source>
</reference>
<evidence type="ECO:0000256" key="1">
    <source>
        <dbReference type="SAM" id="Coils"/>
    </source>
</evidence>
<keyword evidence="4" id="KW-1185">Reference proteome</keyword>
<feature type="signal peptide" evidence="2">
    <location>
        <begin position="1"/>
        <end position="20"/>
    </location>
</feature>
<name>A0A941AVQ1_9GAMM</name>
<accession>A0A941AVQ1</accession>
<feature type="coiled-coil region" evidence="1">
    <location>
        <begin position="72"/>
        <end position="99"/>
    </location>
</feature>
<evidence type="ECO:0000313" key="3">
    <source>
        <dbReference type="EMBL" id="MBP3984183.1"/>
    </source>
</evidence>
<protein>
    <recommendedName>
        <fullName evidence="5">DUF4124 domain-containing protein</fullName>
    </recommendedName>
</protein>
<keyword evidence="1" id="KW-0175">Coiled coil</keyword>
<feature type="chain" id="PRO_5037440016" description="DUF4124 domain-containing protein" evidence="2">
    <location>
        <begin position="21"/>
        <end position="223"/>
    </location>
</feature>
<evidence type="ECO:0000313" key="4">
    <source>
        <dbReference type="Proteomes" id="UP000673447"/>
    </source>
</evidence>
<proteinExistence type="predicted"/>
<reference evidence="3" key="1">
    <citation type="journal article" date="2016" name="Int. J. Syst. Evol. Microbiol.">
        <title>Pseudoxanthomonas helianthi sp. nov., isolated from roots of Jerusalem artichoke (Helianthus tuberosus).</title>
        <authorList>
            <person name="Kittiwongwattana C."/>
            <person name="Thawai C."/>
        </authorList>
    </citation>
    <scope>NUCLEOTIDE SEQUENCE</scope>
    <source>
        <strain evidence="3">110414</strain>
    </source>
</reference>
<dbReference type="AlphaFoldDB" id="A0A941AVQ1"/>
<dbReference type="EMBL" id="JAGKTC010000001">
    <property type="protein sequence ID" value="MBP3984183.1"/>
    <property type="molecule type" value="Genomic_DNA"/>
</dbReference>
<evidence type="ECO:0000256" key="2">
    <source>
        <dbReference type="SAM" id="SignalP"/>
    </source>
</evidence>
<sequence length="223" mass="24095">MKLIPWLALGFAVLAAPAFAQQSTKKLYCWNDKGNRVCSDALPPDAVNRARDEINSKSGMRTASVAAPQTEAERAAAQAAAAQADAQQAAAKLKAFSDQGLLQSFGGEEQLQRVFTERRQMLEDNLRTARFNLVSLRGGLIALLDQASSRELAGKPVVEQMQSDIRTRHAELARQQALLVGFTRDRAALDGEIAETLARYRALKAGSAIQTDPTSQATTAAKQ</sequence>
<organism evidence="3 4">
    <name type="scientific">Pseudoxanthomonas helianthi</name>
    <dbReference type="NCBI Taxonomy" id="1453541"/>
    <lineage>
        <taxon>Bacteria</taxon>
        <taxon>Pseudomonadati</taxon>
        <taxon>Pseudomonadota</taxon>
        <taxon>Gammaproteobacteria</taxon>
        <taxon>Lysobacterales</taxon>
        <taxon>Lysobacteraceae</taxon>
        <taxon>Pseudoxanthomonas</taxon>
    </lineage>
</organism>
<keyword evidence="2" id="KW-0732">Signal</keyword>
<gene>
    <name evidence="3" type="ORF">J5837_07040</name>
</gene>
<comment type="caution">
    <text evidence="3">The sequence shown here is derived from an EMBL/GenBank/DDBJ whole genome shotgun (WGS) entry which is preliminary data.</text>
</comment>